<evidence type="ECO:0000259" key="4">
    <source>
        <dbReference type="PROSITE" id="PS50987"/>
    </source>
</evidence>
<dbReference type="InterPro" id="IPR001845">
    <property type="entry name" value="HTH_ArsR_DNA-bd_dom"/>
</dbReference>
<protein>
    <submittedName>
        <fullName evidence="5">ArsR family transcriptional regulator</fullName>
    </submittedName>
</protein>
<dbReference type="EMBL" id="DTIY01000067">
    <property type="protein sequence ID" value="HGY39879.1"/>
    <property type="molecule type" value="Genomic_DNA"/>
</dbReference>
<feature type="domain" description="HTH arsR-type" evidence="4">
    <location>
        <begin position="1"/>
        <end position="89"/>
    </location>
</feature>
<dbReference type="GO" id="GO:0003700">
    <property type="term" value="F:DNA-binding transcription factor activity"/>
    <property type="evidence" value="ECO:0007669"/>
    <property type="project" value="InterPro"/>
</dbReference>
<dbReference type="PANTHER" id="PTHR33154">
    <property type="entry name" value="TRANSCRIPTIONAL REGULATOR, ARSR FAMILY"/>
    <property type="match status" value="1"/>
</dbReference>
<keyword evidence="1" id="KW-0805">Transcription regulation</keyword>
<dbReference type="InterPro" id="IPR011991">
    <property type="entry name" value="ArsR-like_HTH"/>
</dbReference>
<gene>
    <name evidence="5" type="ORF">ENW11_08750</name>
</gene>
<organism evidence="5">
    <name type="scientific">Candidatus Caldatribacterium saccharofermentans</name>
    <dbReference type="NCBI Taxonomy" id="1454753"/>
    <lineage>
        <taxon>Bacteria</taxon>
        <taxon>Pseudomonadati</taxon>
        <taxon>Atribacterota</taxon>
        <taxon>Atribacteria</taxon>
        <taxon>Atribacterales</taxon>
        <taxon>Candidatus Caldatribacteriaceae</taxon>
        <taxon>Candidatus Caldatribacterium</taxon>
    </lineage>
</organism>
<accession>A0A7V4TIH2</accession>
<dbReference type="NCBIfam" id="NF033788">
    <property type="entry name" value="HTH_metalloreg"/>
    <property type="match status" value="1"/>
</dbReference>
<dbReference type="PRINTS" id="PR00778">
    <property type="entry name" value="HTHARSR"/>
</dbReference>
<dbReference type="InterPro" id="IPR051081">
    <property type="entry name" value="HTH_MetalResp_TranReg"/>
</dbReference>
<dbReference type="PROSITE" id="PS50987">
    <property type="entry name" value="HTH_ARSR_2"/>
    <property type="match status" value="1"/>
</dbReference>
<dbReference type="SUPFAM" id="SSF46785">
    <property type="entry name" value="Winged helix' DNA-binding domain"/>
    <property type="match status" value="1"/>
</dbReference>
<keyword evidence="3" id="KW-0804">Transcription</keyword>
<dbReference type="Gene3D" id="1.10.10.10">
    <property type="entry name" value="Winged helix-like DNA-binding domain superfamily/Winged helix DNA-binding domain"/>
    <property type="match status" value="1"/>
</dbReference>
<proteinExistence type="predicted"/>
<reference evidence="5" key="1">
    <citation type="journal article" date="2020" name="mSystems">
        <title>Genome- and Community-Level Interaction Insights into Carbon Utilization and Element Cycling Functions of Hydrothermarchaeota in Hydrothermal Sediment.</title>
        <authorList>
            <person name="Zhou Z."/>
            <person name="Liu Y."/>
            <person name="Xu W."/>
            <person name="Pan J."/>
            <person name="Luo Z.H."/>
            <person name="Li M."/>
        </authorList>
    </citation>
    <scope>NUCLEOTIDE SEQUENCE [LARGE SCALE GENOMIC DNA]</scope>
    <source>
        <strain evidence="5">SpSt-82</strain>
    </source>
</reference>
<keyword evidence="2" id="KW-0238">DNA-binding</keyword>
<dbReference type="CDD" id="cd00090">
    <property type="entry name" value="HTH_ARSR"/>
    <property type="match status" value="1"/>
</dbReference>
<sequence>MRVEELFKVLSCRWRIAIVKMVAEQPLCQCEIERMLPIDKTNLSRHVKLLRMAGIIEEEIQGPAKRISLKDPRVLELLALAEAVAGDTVTVSREETP</sequence>
<dbReference type="AlphaFoldDB" id="A0A7V4TIH2"/>
<evidence type="ECO:0000313" key="5">
    <source>
        <dbReference type="EMBL" id="HGY39879.1"/>
    </source>
</evidence>
<comment type="caution">
    <text evidence="5">The sequence shown here is derived from an EMBL/GenBank/DDBJ whole genome shotgun (WGS) entry which is preliminary data.</text>
</comment>
<evidence type="ECO:0000256" key="3">
    <source>
        <dbReference type="ARBA" id="ARBA00023163"/>
    </source>
</evidence>
<evidence type="ECO:0000256" key="1">
    <source>
        <dbReference type="ARBA" id="ARBA00023015"/>
    </source>
</evidence>
<dbReference type="GO" id="GO:0003677">
    <property type="term" value="F:DNA binding"/>
    <property type="evidence" value="ECO:0007669"/>
    <property type="project" value="UniProtKB-KW"/>
</dbReference>
<dbReference type="InterPro" id="IPR036390">
    <property type="entry name" value="WH_DNA-bd_sf"/>
</dbReference>
<dbReference type="Pfam" id="PF01022">
    <property type="entry name" value="HTH_5"/>
    <property type="match status" value="1"/>
</dbReference>
<dbReference type="SMART" id="SM00418">
    <property type="entry name" value="HTH_ARSR"/>
    <property type="match status" value="1"/>
</dbReference>
<evidence type="ECO:0000256" key="2">
    <source>
        <dbReference type="ARBA" id="ARBA00023125"/>
    </source>
</evidence>
<name>A0A7V4TIH2_9BACT</name>
<dbReference type="InterPro" id="IPR036388">
    <property type="entry name" value="WH-like_DNA-bd_sf"/>
</dbReference>
<dbReference type="PANTHER" id="PTHR33154:SF18">
    <property type="entry name" value="ARSENICAL RESISTANCE OPERON REPRESSOR"/>
    <property type="match status" value="1"/>
</dbReference>